<protein>
    <submittedName>
        <fullName evidence="1">Hydrolase</fullName>
    </submittedName>
</protein>
<organism evidence="1 2">
    <name type="scientific">Liquorilactobacillus nagelii</name>
    <dbReference type="NCBI Taxonomy" id="82688"/>
    <lineage>
        <taxon>Bacteria</taxon>
        <taxon>Bacillati</taxon>
        <taxon>Bacillota</taxon>
        <taxon>Bacilli</taxon>
        <taxon>Lactobacillales</taxon>
        <taxon>Lactobacillaceae</taxon>
        <taxon>Liquorilactobacillus</taxon>
    </lineage>
</organism>
<dbReference type="NCBIfam" id="TIGR01484">
    <property type="entry name" value="HAD-SF-IIB"/>
    <property type="match status" value="1"/>
</dbReference>
<dbReference type="Proteomes" id="UP000324497">
    <property type="component" value="Chromosome"/>
</dbReference>
<dbReference type="GO" id="GO:0016791">
    <property type="term" value="F:phosphatase activity"/>
    <property type="evidence" value="ECO:0007669"/>
    <property type="project" value="UniProtKB-ARBA"/>
</dbReference>
<gene>
    <name evidence="1" type="ORF">BSQ50_05215</name>
</gene>
<dbReference type="InterPro" id="IPR036412">
    <property type="entry name" value="HAD-like_sf"/>
</dbReference>
<dbReference type="InterPro" id="IPR023214">
    <property type="entry name" value="HAD_sf"/>
</dbReference>
<dbReference type="PANTHER" id="PTHR10000">
    <property type="entry name" value="PHOSPHOSERINE PHOSPHATASE"/>
    <property type="match status" value="1"/>
</dbReference>
<reference evidence="1 2" key="1">
    <citation type="submission" date="2016-11" db="EMBL/GenBank/DDBJ databases">
        <title>Interaction between Lactobacillus species and yeast in water kefir.</title>
        <authorList>
            <person name="Behr J."/>
            <person name="Xu D."/>
            <person name="Vogel R.F."/>
        </authorList>
    </citation>
    <scope>NUCLEOTIDE SEQUENCE [LARGE SCALE GENOMIC DNA]</scope>
    <source>
        <strain evidence="1 2">TMW 1.1827</strain>
    </source>
</reference>
<dbReference type="SFLD" id="SFLDG01140">
    <property type="entry name" value="C2.B:_Phosphomannomutase_and_P"/>
    <property type="match status" value="1"/>
</dbReference>
<dbReference type="GO" id="GO:0005829">
    <property type="term" value="C:cytosol"/>
    <property type="evidence" value="ECO:0007669"/>
    <property type="project" value="TreeGrafter"/>
</dbReference>
<dbReference type="NCBIfam" id="TIGR00099">
    <property type="entry name" value="Cof-subfamily"/>
    <property type="match status" value="1"/>
</dbReference>
<dbReference type="Pfam" id="PF08282">
    <property type="entry name" value="Hydrolase_3"/>
    <property type="match status" value="1"/>
</dbReference>
<dbReference type="KEGG" id="lng:BSQ50_05215"/>
<dbReference type="CDD" id="cd07516">
    <property type="entry name" value="HAD_Pase"/>
    <property type="match status" value="1"/>
</dbReference>
<dbReference type="PANTHER" id="PTHR10000:SF8">
    <property type="entry name" value="HAD SUPERFAMILY HYDROLASE-LIKE, TYPE 3"/>
    <property type="match status" value="1"/>
</dbReference>
<dbReference type="Gene3D" id="3.30.1240.10">
    <property type="match status" value="1"/>
</dbReference>
<sequence length="274" mass="30039">MVIIISIKLIAIDIDGTLVNSAKKLTSGVRKTIAQAKSRGIKVVICTGRPLAGVQSLLEQLSLANQPDQYVISFGGAMIQATDGKQIALKPISYENYLDLEFLARKKQLHFHALSQNKIYTANRDIGHYTVYESRLVNLEIAYRTPEELRGVQLVKGMFIDDESKLSQAMQDWQPFAVLEKELVFTKSAPFYLEANAQGVNKGSALKTLGETLQLRPSEMMAIGDENNDLSMIEIAGLGVAMGNAIPIVKQAADVITTDNDHDGVAQAIKEYAL</sequence>
<proteinExistence type="predicted"/>
<dbReference type="AlphaFoldDB" id="A0A3Q8CF10"/>
<dbReference type="SFLD" id="SFLDG01144">
    <property type="entry name" value="C2.B.4:_PGP_Like"/>
    <property type="match status" value="1"/>
</dbReference>
<dbReference type="InterPro" id="IPR000150">
    <property type="entry name" value="Cof"/>
</dbReference>
<dbReference type="SUPFAM" id="SSF56784">
    <property type="entry name" value="HAD-like"/>
    <property type="match status" value="1"/>
</dbReference>
<evidence type="ECO:0000313" key="2">
    <source>
        <dbReference type="Proteomes" id="UP000324497"/>
    </source>
</evidence>
<dbReference type="GO" id="GO:0000287">
    <property type="term" value="F:magnesium ion binding"/>
    <property type="evidence" value="ECO:0007669"/>
    <property type="project" value="TreeGrafter"/>
</dbReference>
<dbReference type="InterPro" id="IPR006379">
    <property type="entry name" value="HAD-SF_hydro_IIB"/>
</dbReference>
<dbReference type="Gene3D" id="3.40.50.1000">
    <property type="entry name" value="HAD superfamily/HAD-like"/>
    <property type="match status" value="1"/>
</dbReference>
<dbReference type="SFLD" id="SFLDS00003">
    <property type="entry name" value="Haloacid_Dehalogenase"/>
    <property type="match status" value="1"/>
</dbReference>
<dbReference type="EMBL" id="CP018180">
    <property type="protein sequence ID" value="AUJ32010.1"/>
    <property type="molecule type" value="Genomic_DNA"/>
</dbReference>
<evidence type="ECO:0000313" key="1">
    <source>
        <dbReference type="EMBL" id="AUJ32010.1"/>
    </source>
</evidence>
<dbReference type="PROSITE" id="PS01228">
    <property type="entry name" value="COF_1"/>
    <property type="match status" value="1"/>
</dbReference>
<name>A0A3Q8CF10_9LACO</name>
<keyword evidence="2" id="KW-1185">Reference proteome</keyword>
<accession>A0A3Q8CF10</accession>
<keyword evidence="1" id="KW-0378">Hydrolase</keyword>
<dbReference type="NCBIfam" id="NF007806">
    <property type="entry name" value="PRK10513.1"/>
    <property type="match status" value="1"/>
</dbReference>